<dbReference type="SUPFAM" id="SSF81653">
    <property type="entry name" value="Calcium ATPase, transduction domain A"/>
    <property type="match status" value="1"/>
</dbReference>
<dbReference type="PRINTS" id="PR00119">
    <property type="entry name" value="CATATPASE"/>
</dbReference>
<evidence type="ECO:0000256" key="3">
    <source>
        <dbReference type="ARBA" id="ARBA00012517"/>
    </source>
</evidence>
<evidence type="ECO:0000256" key="9">
    <source>
        <dbReference type="ARBA" id="ARBA00022741"/>
    </source>
</evidence>
<evidence type="ECO:0000256" key="14">
    <source>
        <dbReference type="ARBA" id="ARBA00022989"/>
    </source>
</evidence>
<keyword evidence="11 19" id="KW-0067">ATP-binding</keyword>
<dbReference type="SFLD" id="SFLDG00002">
    <property type="entry name" value="C1.7:_P-type_atpase_like"/>
    <property type="match status" value="1"/>
</dbReference>
<evidence type="ECO:0000259" key="20">
    <source>
        <dbReference type="Pfam" id="PF00122"/>
    </source>
</evidence>
<dbReference type="GO" id="GO:0016787">
    <property type="term" value="F:hydrolase activity"/>
    <property type="evidence" value="ECO:0007669"/>
    <property type="project" value="UniProtKB-KW"/>
</dbReference>
<feature type="transmembrane region" description="Helical" evidence="19">
    <location>
        <begin position="322"/>
        <end position="346"/>
    </location>
</feature>
<dbReference type="PROSITE" id="PS00154">
    <property type="entry name" value="ATPASE_E1_E2"/>
    <property type="match status" value="1"/>
</dbReference>
<keyword evidence="9 19" id="KW-0547">Nucleotide-binding</keyword>
<dbReference type="Pfam" id="PF00702">
    <property type="entry name" value="Hydrolase"/>
    <property type="match status" value="1"/>
</dbReference>
<name>A0ABY7WTX9_9LACO</name>
<keyword evidence="7 19" id="KW-0812">Transmembrane</keyword>
<keyword evidence="8 19" id="KW-0479">Metal-binding</keyword>
<evidence type="ECO:0000256" key="17">
    <source>
        <dbReference type="ARBA" id="ARBA00023136"/>
    </source>
</evidence>
<dbReference type="SFLD" id="SFLDF00027">
    <property type="entry name" value="p-type_atpase"/>
    <property type="match status" value="1"/>
</dbReference>
<keyword evidence="4" id="KW-0813">Transport</keyword>
<dbReference type="InterPro" id="IPR001757">
    <property type="entry name" value="P_typ_ATPase"/>
</dbReference>
<evidence type="ECO:0000256" key="12">
    <source>
        <dbReference type="ARBA" id="ARBA00022842"/>
    </source>
</evidence>
<dbReference type="SUPFAM" id="SSF56784">
    <property type="entry name" value="HAD-like"/>
    <property type="match status" value="1"/>
</dbReference>
<comment type="catalytic activity">
    <reaction evidence="18">
        <text>Cu(+)(in) + ATP + H2O = Cu(+)(out) + ADP + phosphate + H(+)</text>
        <dbReference type="Rhea" id="RHEA:25792"/>
        <dbReference type="ChEBI" id="CHEBI:15377"/>
        <dbReference type="ChEBI" id="CHEBI:15378"/>
        <dbReference type="ChEBI" id="CHEBI:30616"/>
        <dbReference type="ChEBI" id="CHEBI:43474"/>
        <dbReference type="ChEBI" id="CHEBI:49552"/>
        <dbReference type="ChEBI" id="CHEBI:456216"/>
        <dbReference type="EC" id="7.2.2.8"/>
    </reaction>
</comment>
<keyword evidence="13" id="KW-1278">Translocase</keyword>
<keyword evidence="17 19" id="KW-0472">Membrane</keyword>
<dbReference type="InterPro" id="IPR044492">
    <property type="entry name" value="P_typ_ATPase_HD_dom"/>
</dbReference>
<dbReference type="InterPro" id="IPR059000">
    <property type="entry name" value="ATPase_P-type_domA"/>
</dbReference>
<dbReference type="InterPro" id="IPR018303">
    <property type="entry name" value="ATPase_P-typ_P_site"/>
</dbReference>
<dbReference type="InterPro" id="IPR023214">
    <property type="entry name" value="HAD_sf"/>
</dbReference>
<accession>A0ABY7WTX9</accession>
<dbReference type="RefSeq" id="WP_274260202.1">
    <property type="nucleotide sequence ID" value="NZ_CP117884.1"/>
</dbReference>
<dbReference type="PANTHER" id="PTHR43520">
    <property type="entry name" value="ATP7, ISOFORM B"/>
    <property type="match status" value="1"/>
</dbReference>
<dbReference type="SFLD" id="SFLDS00003">
    <property type="entry name" value="Haloacid_Dehalogenase"/>
    <property type="match status" value="1"/>
</dbReference>
<feature type="transmembrane region" description="Helical" evidence="19">
    <location>
        <begin position="634"/>
        <end position="657"/>
    </location>
</feature>
<dbReference type="Gene3D" id="3.40.50.1000">
    <property type="entry name" value="HAD superfamily/HAD-like"/>
    <property type="match status" value="1"/>
</dbReference>
<proteinExistence type="inferred from homology"/>
<keyword evidence="22" id="KW-1185">Reference proteome</keyword>
<evidence type="ECO:0000256" key="4">
    <source>
        <dbReference type="ARBA" id="ARBA00022448"/>
    </source>
</evidence>
<keyword evidence="10" id="KW-0187">Copper transport</keyword>
<dbReference type="EC" id="7.2.2.8" evidence="3"/>
<dbReference type="Pfam" id="PF00122">
    <property type="entry name" value="E1-E2_ATPase"/>
    <property type="match status" value="1"/>
</dbReference>
<dbReference type="CDD" id="cd07552">
    <property type="entry name" value="P-type_ATPase_Cu-like"/>
    <property type="match status" value="1"/>
</dbReference>
<dbReference type="EMBL" id="CP117884">
    <property type="protein sequence ID" value="WDF82610.1"/>
    <property type="molecule type" value="Genomic_DNA"/>
</dbReference>
<dbReference type="NCBIfam" id="TIGR01525">
    <property type="entry name" value="ATPase-IB_hvy"/>
    <property type="match status" value="1"/>
</dbReference>
<evidence type="ECO:0000313" key="21">
    <source>
        <dbReference type="EMBL" id="WDF82610.1"/>
    </source>
</evidence>
<dbReference type="InterPro" id="IPR027256">
    <property type="entry name" value="P-typ_ATPase_IB"/>
</dbReference>
<evidence type="ECO:0000256" key="8">
    <source>
        <dbReference type="ARBA" id="ARBA00022723"/>
    </source>
</evidence>
<feature type="transmembrane region" description="Helical" evidence="19">
    <location>
        <begin position="297"/>
        <end position="316"/>
    </location>
</feature>
<feature type="transmembrane region" description="Helical" evidence="19">
    <location>
        <begin position="663"/>
        <end position="682"/>
    </location>
</feature>
<dbReference type="NCBIfam" id="TIGR01494">
    <property type="entry name" value="ATPase_P-type"/>
    <property type="match status" value="1"/>
</dbReference>
<evidence type="ECO:0000256" key="1">
    <source>
        <dbReference type="ARBA" id="ARBA00004651"/>
    </source>
</evidence>
<keyword evidence="21" id="KW-0378">Hydrolase</keyword>
<dbReference type="PRINTS" id="PR00120">
    <property type="entry name" value="HATPASE"/>
</dbReference>
<dbReference type="NCBIfam" id="TIGR01511">
    <property type="entry name" value="ATPase-IB1_Cu"/>
    <property type="match status" value="1"/>
</dbReference>
<dbReference type="Gene3D" id="3.40.1110.10">
    <property type="entry name" value="Calcium-transporting ATPase, cytoplasmic domain N"/>
    <property type="match status" value="1"/>
</dbReference>
<keyword evidence="15" id="KW-0186">Copper</keyword>
<evidence type="ECO:0000256" key="16">
    <source>
        <dbReference type="ARBA" id="ARBA00023065"/>
    </source>
</evidence>
<keyword evidence="14 19" id="KW-1133">Transmembrane helix</keyword>
<keyword evidence="12" id="KW-0460">Magnesium</keyword>
<evidence type="ECO:0000256" key="5">
    <source>
        <dbReference type="ARBA" id="ARBA00022475"/>
    </source>
</evidence>
<feature type="transmembrane region" description="Helical" evidence="19">
    <location>
        <begin position="45"/>
        <end position="65"/>
    </location>
</feature>
<organism evidence="21 22">
    <name type="scientific">Lacticaseibacillus pabuli</name>
    <dbReference type="NCBI Taxonomy" id="3025672"/>
    <lineage>
        <taxon>Bacteria</taxon>
        <taxon>Bacillati</taxon>
        <taxon>Bacillota</taxon>
        <taxon>Bacilli</taxon>
        <taxon>Lactobacillales</taxon>
        <taxon>Lactobacillaceae</taxon>
        <taxon>Lacticaseibacillus</taxon>
    </lineage>
</organism>
<feature type="transmembrane region" description="Helical" evidence="19">
    <location>
        <begin position="77"/>
        <end position="96"/>
    </location>
</feature>
<evidence type="ECO:0000256" key="15">
    <source>
        <dbReference type="ARBA" id="ARBA00023008"/>
    </source>
</evidence>
<dbReference type="InterPro" id="IPR023299">
    <property type="entry name" value="ATPase_P-typ_cyto_dom_N"/>
</dbReference>
<keyword evidence="5 19" id="KW-1003">Cell membrane</keyword>
<gene>
    <name evidence="21" type="ORF">PQ472_12060</name>
</gene>
<dbReference type="InterPro" id="IPR036412">
    <property type="entry name" value="HAD-like_sf"/>
</dbReference>
<feature type="transmembrane region" description="Helical" evidence="19">
    <location>
        <begin position="142"/>
        <end position="159"/>
    </location>
</feature>
<evidence type="ECO:0000256" key="18">
    <source>
        <dbReference type="ARBA" id="ARBA00049289"/>
    </source>
</evidence>
<keyword evidence="16" id="KW-0406">Ion transport</keyword>
<evidence type="ECO:0000256" key="11">
    <source>
        <dbReference type="ARBA" id="ARBA00022840"/>
    </source>
</evidence>
<feature type="transmembrane region" description="Helical" evidence="19">
    <location>
        <begin position="108"/>
        <end position="130"/>
    </location>
</feature>
<evidence type="ECO:0000256" key="7">
    <source>
        <dbReference type="ARBA" id="ARBA00022692"/>
    </source>
</evidence>
<sequence>MAQDDNMAGMNHDMGHMDHMKMDHDTGDMAGMDHMHHMGNFKQKFWVSLVAAIPVFVLSPFMGLHLPFQFTFPGSDWVVLILASFLFFWGGQPFFSGARSELKAKNPAMMTLITMGIGVAYIYSLYAFIGNNFLHTAHIMDFFWELASLIVIMLLGHWIEMSATMSAGNALEKMAALLPGEAHVLTPDGQTQDVALADLKQGQTVLIQAGEKIPADGDVISGSSAVNEALVTGESKAVKKENGARVIGGSVNGNGTLTVRVTGTGETGYLAQVGKLVSQAQAEKSRAETMADRVAKWLFYAALSVGIVAFFVWLAVADMNVALNRLVTVLVIACPHALGLAIPLVVARSTSLAATNGLLIRDRRAIESVKQLDTVLMDKTGTLTEGVFKVNAVQSFDDAMSEDQVLTVFAQLEANSSHPLATGILDEAKARQINAPAASDVQTVQGVGLTGKIDGQDYAVVTAKYLRSQNVAFDADGFAQLAAAGNSISYLVSGQHVLGLVAQGDQIKPESAAFISALHQLNIQPVMLTGDNEPAAQAVAAQLGDITVHAELRPEDKEKIVREYQSKGHHVMMVGDGINDAPSLARADIGVAIGAGTDVAIDSADVILVKSNPKDILSFLNLAKATNRKMTENLWWGAGYNIIAIPLAAGVLAGVGFVLSPAVGAIVMSMSTVIVAINAMTLHMRD</sequence>
<protein>
    <recommendedName>
        <fullName evidence="3">P-type Cu(+) transporter</fullName>
        <ecNumber evidence="3">7.2.2.8</ecNumber>
    </recommendedName>
</protein>
<dbReference type="InterPro" id="IPR023298">
    <property type="entry name" value="ATPase_P-typ_TM_dom_sf"/>
</dbReference>
<dbReference type="Gene3D" id="2.70.150.10">
    <property type="entry name" value="Calcium-transporting ATPase, cytoplasmic transduction domain A"/>
    <property type="match status" value="1"/>
</dbReference>
<evidence type="ECO:0000313" key="22">
    <source>
        <dbReference type="Proteomes" id="UP001220377"/>
    </source>
</evidence>
<evidence type="ECO:0000256" key="19">
    <source>
        <dbReference type="RuleBase" id="RU362081"/>
    </source>
</evidence>
<feature type="domain" description="P-type ATPase A" evidence="20">
    <location>
        <begin position="177"/>
        <end position="277"/>
    </location>
</feature>
<dbReference type="Proteomes" id="UP001220377">
    <property type="component" value="Chromosome"/>
</dbReference>
<evidence type="ECO:0000256" key="6">
    <source>
        <dbReference type="ARBA" id="ARBA00022553"/>
    </source>
</evidence>
<comment type="subcellular location">
    <subcellularLocation>
        <location evidence="1">Cell membrane</location>
        <topology evidence="1">Multi-pass membrane protein</topology>
    </subcellularLocation>
</comment>
<dbReference type="InterPro" id="IPR008250">
    <property type="entry name" value="ATPase_P-typ_transduc_dom_A_sf"/>
</dbReference>
<evidence type="ECO:0000256" key="10">
    <source>
        <dbReference type="ARBA" id="ARBA00022796"/>
    </source>
</evidence>
<evidence type="ECO:0000256" key="2">
    <source>
        <dbReference type="ARBA" id="ARBA00006024"/>
    </source>
</evidence>
<dbReference type="PANTHER" id="PTHR43520:SF5">
    <property type="entry name" value="CATION-TRANSPORTING P-TYPE ATPASE-RELATED"/>
    <property type="match status" value="1"/>
</dbReference>
<dbReference type="SUPFAM" id="SSF81665">
    <property type="entry name" value="Calcium ATPase, transmembrane domain M"/>
    <property type="match status" value="1"/>
</dbReference>
<evidence type="ECO:0000256" key="13">
    <source>
        <dbReference type="ARBA" id="ARBA00022967"/>
    </source>
</evidence>
<keyword evidence="6" id="KW-0597">Phosphoprotein</keyword>
<comment type="similarity">
    <text evidence="2 19">Belongs to the cation transport ATPase (P-type) (TC 3.A.3) family. Type IB subfamily.</text>
</comment>
<reference evidence="21 22" key="1">
    <citation type="submission" date="2023-02" db="EMBL/GenBank/DDBJ databases">
        <title>Genome sequence of Lacticaseibacillus sp. KACC 23028.</title>
        <authorList>
            <person name="Kim S."/>
            <person name="Heo J."/>
            <person name="Kwon S.-W."/>
        </authorList>
    </citation>
    <scope>NUCLEOTIDE SEQUENCE [LARGE SCALE GENOMIC DNA]</scope>
    <source>
        <strain evidence="21 22">KACC 23028</strain>
    </source>
</reference>